<dbReference type="SUPFAM" id="SSF53187">
    <property type="entry name" value="Zn-dependent exopeptidases"/>
    <property type="match status" value="1"/>
</dbReference>
<dbReference type="PANTHER" id="PTHR10404">
    <property type="entry name" value="N-ACETYLATED-ALPHA-LINKED ACIDIC DIPEPTIDASE"/>
    <property type="match status" value="1"/>
</dbReference>
<gene>
    <name evidence="2" type="ORF">HGUI_03927</name>
</gene>
<proteinExistence type="predicted"/>
<keyword evidence="1" id="KW-1133">Transmembrane helix</keyword>
<keyword evidence="1" id="KW-0812">Transmembrane</keyword>
<dbReference type="GO" id="GO:0004180">
    <property type="term" value="F:carboxypeptidase activity"/>
    <property type="evidence" value="ECO:0007669"/>
    <property type="project" value="TreeGrafter"/>
</dbReference>
<protein>
    <recommendedName>
        <fullName evidence="4">Peptide hydrolase</fullName>
    </recommendedName>
</protein>
<sequence length="813" mass="95762">MSNSSCSNPKKGKEIKFDDVSLYGSIANDNASNNNNNLNFKLTTKQITLNNTIQNRLNNQPFNNENITQDDLTEIQDNESVDWPYQENQDFIHANNKRSNSLISLLVQRNRNDSIISFFKRDRSNTLTTIKRNYYKVIRYKHFKKFISIITVCFFIWVVFTLAFLPRTSLIRDFRRYHHLSTYTKEEIYRTFLDSFDGTIEDFEGLTERFSQSNNLIGDNILTQLTYDYLKQQLGYQVTVDNHQLNDIVYNFDISLELQDTKGNTYQIIIHEPIIDKKIKQLSGYILGDSLEHNKASYDVSGEFIDVGVATRSQFESLHESPKDKIHLIKRNEKMSIDSQILNSMSYGGIGCLIYNEPGTLIDFEYVNQTITRDYLLKNNMINVPVIPISYSAASTILQNGNMTLHMKRNIKKHTDYDNKDLYFTNIQFTIPGIWKDHEIIVGCQRDTFTYNGYNSGNMIFLQLAKTFADLSKKGWKPIRTIRFVSFDGNTLNNMAIKEHFIKNNGKYSNSLVFIDINKDSIKGTRNFTCRTTEMFKEAITNSVDHMSLFEEVNKDSYVKTNINIGNMKTKSSLAHFLLYENNVPTISCDFEDNTLRYPLNSNFMTKDFMEKYIDKNDYQLHKLLTKFYGLLILNMDENEIVQYNMGNYMKKIYDEFTNLGENKEYMDIKYWKEIEDIINDLKIIFESFDLYNQRLLKLAYTDYPWYKGIKKIKLLFKIKATNKRMITIKNLFLTKIRKIFEEDTQFVKFQEIEERLNLFYQVNELVGGDIEFLGKFKEYAQMNNRQGMVKYLRDLYKDLLSIKQYILDEYPV</sequence>
<dbReference type="Gene3D" id="3.50.30.30">
    <property type="match status" value="1"/>
</dbReference>
<reference evidence="3" key="1">
    <citation type="submission" date="2016-11" db="EMBL/GenBank/DDBJ databases">
        <authorList>
            <person name="Guldener U."/>
        </authorList>
    </citation>
    <scope>NUCLEOTIDE SEQUENCE [LARGE SCALE GENOMIC DNA]</scope>
</reference>
<organism evidence="2 3">
    <name type="scientific">Hanseniaspora guilliermondii</name>
    <dbReference type="NCBI Taxonomy" id="56406"/>
    <lineage>
        <taxon>Eukaryota</taxon>
        <taxon>Fungi</taxon>
        <taxon>Dikarya</taxon>
        <taxon>Ascomycota</taxon>
        <taxon>Saccharomycotina</taxon>
        <taxon>Saccharomycetes</taxon>
        <taxon>Saccharomycodales</taxon>
        <taxon>Saccharomycodaceae</taxon>
        <taxon>Hanseniaspora</taxon>
    </lineage>
</organism>
<dbReference type="EMBL" id="FQNF01000138">
    <property type="protein sequence ID" value="SGZ41726.1"/>
    <property type="molecule type" value="Genomic_DNA"/>
</dbReference>
<feature type="transmembrane region" description="Helical" evidence="1">
    <location>
        <begin position="146"/>
        <end position="165"/>
    </location>
</feature>
<dbReference type="Proteomes" id="UP000183365">
    <property type="component" value="Unassembled WGS sequence"/>
</dbReference>
<dbReference type="SUPFAM" id="SSF52025">
    <property type="entry name" value="PA domain"/>
    <property type="match status" value="1"/>
</dbReference>
<dbReference type="Gene3D" id="3.40.630.10">
    <property type="entry name" value="Zn peptidases"/>
    <property type="match status" value="1"/>
</dbReference>
<evidence type="ECO:0008006" key="4">
    <source>
        <dbReference type="Google" id="ProtNLM"/>
    </source>
</evidence>
<evidence type="ECO:0000313" key="3">
    <source>
        <dbReference type="Proteomes" id="UP000183365"/>
    </source>
</evidence>
<evidence type="ECO:0000313" key="2">
    <source>
        <dbReference type="EMBL" id="SGZ41726.1"/>
    </source>
</evidence>
<evidence type="ECO:0000256" key="1">
    <source>
        <dbReference type="SAM" id="Phobius"/>
    </source>
</evidence>
<dbReference type="InterPro" id="IPR046450">
    <property type="entry name" value="PA_dom_sf"/>
</dbReference>
<keyword evidence="3" id="KW-1185">Reference proteome</keyword>
<name>A0A1L0FQ80_9ASCO</name>
<dbReference type="InterPro" id="IPR039373">
    <property type="entry name" value="Peptidase_M28B"/>
</dbReference>
<dbReference type="OrthoDB" id="5841748at2759"/>
<dbReference type="PANTHER" id="PTHR10404:SF46">
    <property type="entry name" value="VACUOLAR PROTEIN SORTING-ASSOCIATED PROTEIN 70"/>
    <property type="match status" value="1"/>
</dbReference>
<keyword evidence="1" id="KW-0472">Membrane</keyword>
<dbReference type="VEuPathDB" id="FungiDB:HGUI_03927"/>
<dbReference type="AlphaFoldDB" id="A0A1L0FQ80"/>
<accession>A0A1L0FQ80</accession>